<name>A0ABM8Y5A4_9BACI</name>
<dbReference type="InterPro" id="IPR000182">
    <property type="entry name" value="GNAT_dom"/>
</dbReference>
<comment type="caution">
    <text evidence="2">The sequence shown here is derived from an EMBL/GenBank/DDBJ whole genome shotgun (WGS) entry which is preliminary data.</text>
</comment>
<keyword evidence="3" id="KW-1185">Reference proteome</keyword>
<protein>
    <recommendedName>
        <fullName evidence="1">N-acetyltransferase domain-containing protein</fullName>
    </recommendedName>
</protein>
<organism evidence="2 3">
    <name type="scientific">Bacillus rhizoplanae</name>
    <dbReference type="NCBI Taxonomy" id="2880966"/>
    <lineage>
        <taxon>Bacteria</taxon>
        <taxon>Bacillati</taxon>
        <taxon>Bacillota</taxon>
        <taxon>Bacilli</taxon>
        <taxon>Bacillales</taxon>
        <taxon>Bacillaceae</taxon>
        <taxon>Bacillus</taxon>
    </lineage>
</organism>
<reference evidence="2 3" key="1">
    <citation type="submission" date="2021-10" db="EMBL/GenBank/DDBJ databases">
        <authorList>
            <person name="Criscuolo A."/>
        </authorList>
    </citation>
    <scope>NUCLEOTIDE SEQUENCE [LARGE SCALE GENOMIC DNA]</scope>
    <source>
        <strain evidence="3">CIP 111899</strain>
    </source>
</reference>
<evidence type="ECO:0000313" key="2">
    <source>
        <dbReference type="EMBL" id="CAG9610879.1"/>
    </source>
</evidence>
<accession>A0ABM8Y5A4</accession>
<proteinExistence type="predicted"/>
<dbReference type="Pfam" id="PF00583">
    <property type="entry name" value="Acetyltransf_1"/>
    <property type="match status" value="1"/>
</dbReference>
<dbReference type="PROSITE" id="PS51186">
    <property type="entry name" value="GNAT"/>
    <property type="match status" value="1"/>
</dbReference>
<evidence type="ECO:0000313" key="3">
    <source>
        <dbReference type="Proteomes" id="UP000789423"/>
    </source>
</evidence>
<dbReference type="CDD" id="cd04301">
    <property type="entry name" value="NAT_SF"/>
    <property type="match status" value="1"/>
</dbReference>
<dbReference type="InterPro" id="IPR016181">
    <property type="entry name" value="Acyl_CoA_acyltransferase"/>
</dbReference>
<evidence type="ECO:0000259" key="1">
    <source>
        <dbReference type="PROSITE" id="PS51186"/>
    </source>
</evidence>
<dbReference type="RefSeq" id="WP_230573243.1">
    <property type="nucleotide sequence ID" value="NZ_CAKJTI010000001.1"/>
</dbReference>
<sequence length="163" mass="18988">MMRIQNITAEMREEIGQFMQENWGSTVMVSRGHIHQLDRLPGFLVVENNEIIGIITYYIIDKNCEIVSLDSFKEKRGIGTQLVESVIDAAKKQFCEKIWLITTNDNVNAMRFYQKRGFTMTNLYIDGVQEARKLKREIPIIGYEGIPILHEIEFEKKICQIKS</sequence>
<feature type="domain" description="N-acetyltransferase" evidence="1">
    <location>
        <begin position="2"/>
        <end position="139"/>
    </location>
</feature>
<dbReference type="SUPFAM" id="SSF55729">
    <property type="entry name" value="Acyl-CoA N-acyltransferases (Nat)"/>
    <property type="match status" value="1"/>
</dbReference>
<dbReference type="EMBL" id="CAKJTI010000001">
    <property type="protein sequence ID" value="CAG9610879.1"/>
    <property type="molecule type" value="Genomic_DNA"/>
</dbReference>
<gene>
    <name evidence="2" type="ORF">BACCIP111899_00051</name>
</gene>
<dbReference type="Gene3D" id="3.40.630.30">
    <property type="match status" value="1"/>
</dbReference>
<dbReference type="Proteomes" id="UP000789423">
    <property type="component" value="Unassembled WGS sequence"/>
</dbReference>